<dbReference type="AlphaFoldDB" id="A0A7C2FET6"/>
<proteinExistence type="predicted"/>
<gene>
    <name evidence="2" type="ORF">ENP55_03015</name>
</gene>
<sequence length="79" mass="8774">MPTQPIPSTHEADPPPEGRSPVGIPGLHKRNAEYPSEAVSSLAYTIVVSVTLMRVNYERKTIRITIRPGEYLEVSWASK</sequence>
<feature type="region of interest" description="Disordered" evidence="1">
    <location>
        <begin position="1"/>
        <end position="29"/>
    </location>
</feature>
<evidence type="ECO:0000256" key="1">
    <source>
        <dbReference type="SAM" id="MobiDB-lite"/>
    </source>
</evidence>
<organism evidence="2">
    <name type="scientific">Thermosphaera aggregans</name>
    <dbReference type="NCBI Taxonomy" id="54254"/>
    <lineage>
        <taxon>Archaea</taxon>
        <taxon>Thermoproteota</taxon>
        <taxon>Thermoprotei</taxon>
        <taxon>Desulfurococcales</taxon>
        <taxon>Desulfurococcaceae</taxon>
        <taxon>Thermosphaera</taxon>
    </lineage>
</organism>
<name>A0A7C2FET6_9CREN</name>
<comment type="caution">
    <text evidence="2">The sequence shown here is derived from an EMBL/GenBank/DDBJ whole genome shotgun (WGS) entry which is preliminary data.</text>
</comment>
<reference evidence="2" key="1">
    <citation type="journal article" date="2020" name="mSystems">
        <title>Genome- and Community-Level Interaction Insights into Carbon Utilization and Element Cycling Functions of Hydrothermarchaeota in Hydrothermal Sediment.</title>
        <authorList>
            <person name="Zhou Z."/>
            <person name="Liu Y."/>
            <person name="Xu W."/>
            <person name="Pan J."/>
            <person name="Luo Z.H."/>
            <person name="Li M."/>
        </authorList>
    </citation>
    <scope>NUCLEOTIDE SEQUENCE [LARGE SCALE GENOMIC DNA]</scope>
    <source>
        <strain evidence="2">SpSt-23</strain>
    </source>
</reference>
<protein>
    <submittedName>
        <fullName evidence="2">Uncharacterized protein</fullName>
    </submittedName>
</protein>
<accession>A0A7C2FET6</accession>
<dbReference type="EMBL" id="DSJT01000015">
    <property type="protein sequence ID" value="HEF87262.1"/>
    <property type="molecule type" value="Genomic_DNA"/>
</dbReference>
<evidence type="ECO:0000313" key="2">
    <source>
        <dbReference type="EMBL" id="HEF87262.1"/>
    </source>
</evidence>